<accession>A0ABU1DHV6</accession>
<gene>
    <name evidence="9" type="ORF">IHQ68_13710</name>
</gene>
<dbReference type="SUPFAM" id="SSF56349">
    <property type="entry name" value="DNA breaking-rejoining enzymes"/>
    <property type="match status" value="1"/>
</dbReference>
<dbReference type="InterPro" id="IPR044068">
    <property type="entry name" value="CB"/>
</dbReference>
<evidence type="ECO:0000259" key="8">
    <source>
        <dbReference type="PROSITE" id="PS51900"/>
    </source>
</evidence>
<dbReference type="InterPro" id="IPR050808">
    <property type="entry name" value="Phage_Integrase"/>
</dbReference>
<dbReference type="PANTHER" id="PTHR30629">
    <property type="entry name" value="PROPHAGE INTEGRASE"/>
    <property type="match status" value="1"/>
</dbReference>
<evidence type="ECO:0000256" key="5">
    <source>
        <dbReference type="PROSITE-ProRule" id="PRU01248"/>
    </source>
</evidence>
<dbReference type="PROSITE" id="PS51900">
    <property type="entry name" value="CB"/>
    <property type="match status" value="1"/>
</dbReference>
<comment type="caution">
    <text evidence="9">The sequence shown here is derived from an EMBL/GenBank/DDBJ whole genome shotgun (WGS) entry which is preliminary data.</text>
</comment>
<protein>
    <submittedName>
        <fullName evidence="9">Tyrosine-type recombinase/integrase</fullName>
    </submittedName>
</protein>
<reference evidence="9" key="1">
    <citation type="submission" date="2020-10" db="EMBL/GenBank/DDBJ databases">
        <authorList>
            <person name="Abbas A."/>
            <person name="Razzaq R."/>
            <person name="Waqas M."/>
            <person name="Abbas N."/>
            <person name="Nielsen T.K."/>
            <person name="Hansen L.H."/>
            <person name="Hussain S."/>
            <person name="Shahid M."/>
        </authorList>
    </citation>
    <scope>NUCLEOTIDE SEQUENCE</scope>
    <source>
        <strain evidence="9">S14</strain>
    </source>
</reference>
<feature type="domain" description="Tyr recombinase" evidence="7">
    <location>
        <begin position="157"/>
        <end position="339"/>
    </location>
</feature>
<evidence type="ECO:0000313" key="10">
    <source>
        <dbReference type="Proteomes" id="UP001181622"/>
    </source>
</evidence>
<dbReference type="PROSITE" id="PS51898">
    <property type="entry name" value="TYR_RECOMBINASE"/>
    <property type="match status" value="1"/>
</dbReference>
<evidence type="ECO:0000256" key="4">
    <source>
        <dbReference type="ARBA" id="ARBA00023172"/>
    </source>
</evidence>
<dbReference type="InterPro" id="IPR002104">
    <property type="entry name" value="Integrase_catalytic"/>
</dbReference>
<dbReference type="EMBL" id="JADBEO010000030">
    <property type="protein sequence ID" value="MDR4307674.1"/>
    <property type="molecule type" value="Genomic_DNA"/>
</dbReference>
<dbReference type="Gene3D" id="1.10.150.130">
    <property type="match status" value="1"/>
</dbReference>
<evidence type="ECO:0000313" key="9">
    <source>
        <dbReference type="EMBL" id="MDR4307674.1"/>
    </source>
</evidence>
<evidence type="ECO:0000259" key="7">
    <source>
        <dbReference type="PROSITE" id="PS51898"/>
    </source>
</evidence>
<comment type="similarity">
    <text evidence="1">Belongs to the 'phage' integrase family.</text>
</comment>
<evidence type="ECO:0000256" key="1">
    <source>
        <dbReference type="ARBA" id="ARBA00008857"/>
    </source>
</evidence>
<dbReference type="Pfam" id="PF00589">
    <property type="entry name" value="Phage_integrase"/>
    <property type="match status" value="1"/>
</dbReference>
<proteinExistence type="inferred from homology"/>
<evidence type="ECO:0000256" key="3">
    <source>
        <dbReference type="ARBA" id="ARBA00023125"/>
    </source>
</evidence>
<feature type="domain" description="Core-binding (CB)" evidence="8">
    <location>
        <begin position="66"/>
        <end position="146"/>
    </location>
</feature>
<evidence type="ECO:0000256" key="6">
    <source>
        <dbReference type="SAM" id="MobiDB-lite"/>
    </source>
</evidence>
<keyword evidence="3 5" id="KW-0238">DNA-binding</keyword>
<evidence type="ECO:0000256" key="2">
    <source>
        <dbReference type="ARBA" id="ARBA00022908"/>
    </source>
</evidence>
<dbReference type="Proteomes" id="UP001181622">
    <property type="component" value="Unassembled WGS sequence"/>
</dbReference>
<keyword evidence="2" id="KW-0229">DNA integration</keyword>
<dbReference type="Gene3D" id="1.10.443.10">
    <property type="entry name" value="Intergrase catalytic core"/>
    <property type="match status" value="1"/>
</dbReference>
<dbReference type="PANTHER" id="PTHR30629:SF2">
    <property type="entry name" value="PROPHAGE INTEGRASE INTS-RELATED"/>
    <property type="match status" value="1"/>
</dbReference>
<keyword evidence="10" id="KW-1185">Reference proteome</keyword>
<name>A0ABU1DHV6_9HYPH</name>
<sequence length="373" mass="41014">MVSVRLKYVIEDVDRHGNVRLYFRRKGYPKIRLRGAPGSDEFMDAYRKALAGAVPIPAKPSVATPGSLRAISIEYFRHLATRKDLEPSTVRVRRGVIEGLCREHGDKPLGRMMPHHVADFRDDRADRPEAANAIVRALRGLFDFAVEKRLVASNPARSVKLLSTGSQGHRAWTLDDVATYEAKHPLGTSARLALALLLYTGQRRSDVVLIGRQHVRDGAIYLTQQKNRRRKPITVEVPIVSALQEAIDAGPTGDLAFLRTEFGRPFTANGFGNRFRKWCDEAGLKGLSAHGLRKAAAARLADLGATEHQIMAVTGHQTSKEVSRYTKSANRKRLAASAMALVEAETGNKRVPLSGLIAPGGTKSTPKPLKRKA</sequence>
<keyword evidence="4" id="KW-0233">DNA recombination</keyword>
<dbReference type="InterPro" id="IPR013762">
    <property type="entry name" value="Integrase-like_cat_sf"/>
</dbReference>
<feature type="region of interest" description="Disordered" evidence="6">
    <location>
        <begin position="353"/>
        <end position="373"/>
    </location>
</feature>
<dbReference type="InterPro" id="IPR011010">
    <property type="entry name" value="DNA_brk_join_enz"/>
</dbReference>
<dbReference type="InterPro" id="IPR010998">
    <property type="entry name" value="Integrase_recombinase_N"/>
</dbReference>
<organism evidence="9 10">
    <name type="scientific">Chelatococcus sambhunathii</name>
    <dbReference type="NCBI Taxonomy" id="363953"/>
    <lineage>
        <taxon>Bacteria</taxon>
        <taxon>Pseudomonadati</taxon>
        <taxon>Pseudomonadota</taxon>
        <taxon>Alphaproteobacteria</taxon>
        <taxon>Hyphomicrobiales</taxon>
        <taxon>Chelatococcaceae</taxon>
        <taxon>Chelatococcus</taxon>
    </lineage>
</organism>